<feature type="region of interest" description="Disordered" evidence="1">
    <location>
        <begin position="82"/>
        <end position="108"/>
    </location>
</feature>
<reference evidence="3" key="1">
    <citation type="submission" date="2014-09" db="EMBL/GenBank/DDBJ databases">
        <authorList>
            <person name="Sharma Rahul"/>
            <person name="Thines Marco"/>
        </authorList>
    </citation>
    <scope>NUCLEOTIDE SEQUENCE [LARGE SCALE GENOMIC DNA]</scope>
</reference>
<protein>
    <submittedName>
        <fullName evidence="2">Uncharacterized protein</fullName>
    </submittedName>
</protein>
<evidence type="ECO:0000256" key="1">
    <source>
        <dbReference type="SAM" id="MobiDB-lite"/>
    </source>
</evidence>
<name>A0A0P1B7N5_PLAHL</name>
<dbReference type="STRING" id="4781.A0A0P1B7N5"/>
<keyword evidence="3" id="KW-1185">Reference proteome</keyword>
<dbReference type="GeneID" id="36402761"/>
<dbReference type="EMBL" id="CCYD01003101">
    <property type="protein sequence ID" value="CEG49973.1"/>
    <property type="molecule type" value="Genomic_DNA"/>
</dbReference>
<dbReference type="RefSeq" id="XP_024586342.1">
    <property type="nucleotide sequence ID" value="XM_024721220.1"/>
</dbReference>
<dbReference type="OrthoDB" id="166668at2759"/>
<dbReference type="Proteomes" id="UP000054928">
    <property type="component" value="Unassembled WGS sequence"/>
</dbReference>
<organism evidence="2 3">
    <name type="scientific">Plasmopara halstedii</name>
    <name type="common">Downy mildew of sunflower</name>
    <dbReference type="NCBI Taxonomy" id="4781"/>
    <lineage>
        <taxon>Eukaryota</taxon>
        <taxon>Sar</taxon>
        <taxon>Stramenopiles</taxon>
        <taxon>Oomycota</taxon>
        <taxon>Peronosporomycetes</taxon>
        <taxon>Peronosporales</taxon>
        <taxon>Peronosporaceae</taxon>
        <taxon>Plasmopara</taxon>
    </lineage>
</organism>
<evidence type="ECO:0000313" key="3">
    <source>
        <dbReference type="Proteomes" id="UP000054928"/>
    </source>
</evidence>
<dbReference type="AlphaFoldDB" id="A0A0P1B7N5"/>
<evidence type="ECO:0000313" key="2">
    <source>
        <dbReference type="EMBL" id="CEG49973.1"/>
    </source>
</evidence>
<accession>A0A0P1B7N5</accession>
<sequence>MPTLECPRIFGSRGFVHIDKSKRSKLNAKAHLRLLLGCAEGSKLKEFGGGEAKRLVTTRTIHSDERVPFADVTVDFCRIQEASSNSPEKEVDERYAPPSVSLQEGEEDVEIENITVDDEAEGLVVDPP</sequence>
<proteinExistence type="predicted"/>